<feature type="compositionally biased region" description="Low complexity" evidence="1">
    <location>
        <begin position="324"/>
        <end position="359"/>
    </location>
</feature>
<dbReference type="GeneID" id="17357154"/>
<evidence type="ECO:0000313" key="2">
    <source>
        <dbReference type="EMBL" id="EFN57541.1"/>
    </source>
</evidence>
<feature type="compositionally biased region" description="Low complexity" evidence="1">
    <location>
        <begin position="68"/>
        <end position="87"/>
    </location>
</feature>
<feature type="region of interest" description="Disordered" evidence="1">
    <location>
        <begin position="539"/>
        <end position="576"/>
    </location>
</feature>
<dbReference type="AlphaFoldDB" id="E1Z9M0"/>
<gene>
    <name evidence="2" type="ORF">CHLNCDRAFT_143169</name>
</gene>
<dbReference type="Proteomes" id="UP000008141">
    <property type="component" value="Unassembled WGS sequence"/>
</dbReference>
<proteinExistence type="predicted"/>
<dbReference type="KEGG" id="cvr:CHLNCDRAFT_143169"/>
<feature type="compositionally biased region" description="Low complexity" evidence="1">
    <location>
        <begin position="50"/>
        <end position="59"/>
    </location>
</feature>
<feature type="compositionally biased region" description="Low complexity" evidence="1">
    <location>
        <begin position="201"/>
        <end position="212"/>
    </location>
</feature>
<feature type="compositionally biased region" description="Low complexity" evidence="1">
    <location>
        <begin position="96"/>
        <end position="110"/>
    </location>
</feature>
<organism evidence="3">
    <name type="scientific">Chlorella variabilis</name>
    <name type="common">Green alga</name>
    <dbReference type="NCBI Taxonomy" id="554065"/>
    <lineage>
        <taxon>Eukaryota</taxon>
        <taxon>Viridiplantae</taxon>
        <taxon>Chlorophyta</taxon>
        <taxon>core chlorophytes</taxon>
        <taxon>Trebouxiophyceae</taxon>
        <taxon>Chlorellales</taxon>
        <taxon>Chlorellaceae</taxon>
        <taxon>Chlorella clade</taxon>
        <taxon>Chlorella</taxon>
    </lineage>
</organism>
<evidence type="ECO:0000313" key="3">
    <source>
        <dbReference type="Proteomes" id="UP000008141"/>
    </source>
</evidence>
<sequence length="690" mass="72550">MWLLLQAASTEPAAPADPPREPSLAPAAPADSHREPSPGPATAADPPRKLSPALAAAAEPPREPSPGPAAAADPPREPSLAPAAAAEPPREPAPTPAAAAEPPRDPSSLPAAAAAQAKPGKPGQHLLKHEVTAETRAAAAEALGADPVQAGLAIWELRQPELRHMFGVVFGVQTASGNNGWMRGKLLQAVGLPTRWHPDDAAAQEQQAASPGGSHGSQPGGEAPEGRKRGRQRHVPARLQDSEDSAPRVRAVKKKAIAHTPTESLGGTSSGGVSAKPVRQGTSPPPHPAQPDIGAGGSGGAAPTIVLMMGPGAQLPYWAGGQPGAQPGQPQAPPWQQAPQIQQPGGAPPQQQFVVLQQQSSGGPGSNVEQAALAALQALGCLPPGAQPPPGLMAAALGLTPGAQPQPQAADSMPLVLQPGQANSGAWPTLLGPSGLPADSAAAWEAYQRQQQQQQRLQQQQQQQEQQLQLLQLYQEQQRHKQQRQLLQHYQEQLQLQQHLQRQQQQEQQLLLQHQREQQLQQQQQQQQQQQLHLRQQEQEQEQQEQQQRQAQLQAAQPKSVQMPPPAPRQPAASTSCAVVQPVDVSGGGAARAATAASPFAQEASVPLPLAQVKREEPAQQAAAQEGREPSFLQQQLLLSGLQPDPSLFAGVDALSWSASFATLSADLHTLFQAWQDGRVSLSLPPNAPS</sequence>
<dbReference type="EMBL" id="GL433839">
    <property type="protein sequence ID" value="EFN57541.1"/>
    <property type="molecule type" value="Genomic_DNA"/>
</dbReference>
<reference evidence="2 3" key="1">
    <citation type="journal article" date="2010" name="Plant Cell">
        <title>The Chlorella variabilis NC64A genome reveals adaptation to photosymbiosis, coevolution with viruses, and cryptic sex.</title>
        <authorList>
            <person name="Blanc G."/>
            <person name="Duncan G."/>
            <person name="Agarkova I."/>
            <person name="Borodovsky M."/>
            <person name="Gurnon J."/>
            <person name="Kuo A."/>
            <person name="Lindquist E."/>
            <person name="Lucas S."/>
            <person name="Pangilinan J."/>
            <person name="Polle J."/>
            <person name="Salamov A."/>
            <person name="Terry A."/>
            <person name="Yamada T."/>
            <person name="Dunigan D.D."/>
            <person name="Grigoriev I.V."/>
            <person name="Claverie J.M."/>
            <person name="Van Etten J.L."/>
        </authorList>
    </citation>
    <scope>NUCLEOTIDE SEQUENCE [LARGE SCALE GENOMIC DNA]</scope>
    <source>
        <strain evidence="2 3">NC64A</strain>
    </source>
</reference>
<protein>
    <submittedName>
        <fullName evidence="2">Uncharacterized protein</fullName>
    </submittedName>
</protein>
<feature type="compositionally biased region" description="Low complexity" evidence="1">
    <location>
        <begin position="544"/>
        <end position="557"/>
    </location>
</feature>
<dbReference type="RefSeq" id="XP_005849643.1">
    <property type="nucleotide sequence ID" value="XM_005849581.1"/>
</dbReference>
<name>E1Z9M0_CHLVA</name>
<accession>E1Z9M0</accession>
<dbReference type="PANTHER" id="PTHR24110">
    <property type="entry name" value="CENTROSOMAL PROTEIN OF 78 KDA"/>
    <property type="match status" value="1"/>
</dbReference>
<dbReference type="InParanoid" id="E1Z9M0"/>
<feature type="region of interest" description="Disordered" evidence="1">
    <location>
        <begin position="200"/>
        <end position="367"/>
    </location>
</feature>
<dbReference type="PANTHER" id="PTHR24110:SF3">
    <property type="entry name" value="CENTROSOMAL PROTEIN OF 78 KDA"/>
    <property type="match status" value="1"/>
</dbReference>
<evidence type="ECO:0000256" key="1">
    <source>
        <dbReference type="SAM" id="MobiDB-lite"/>
    </source>
</evidence>
<keyword evidence="3" id="KW-1185">Reference proteome</keyword>
<feature type="region of interest" description="Disordered" evidence="1">
    <location>
        <begin position="1"/>
        <end position="110"/>
    </location>
</feature>